<proteinExistence type="inferred from homology"/>
<name>A0A6A5KUF5_9PLEO</name>
<dbReference type="GO" id="GO:0032798">
    <property type="term" value="C:Swi5-Sfr1 complex"/>
    <property type="evidence" value="ECO:0007669"/>
    <property type="project" value="TreeGrafter"/>
</dbReference>
<feature type="coiled-coil region" evidence="4">
    <location>
        <begin position="202"/>
        <end position="229"/>
    </location>
</feature>
<evidence type="ECO:0000313" key="7">
    <source>
        <dbReference type="Proteomes" id="UP000800040"/>
    </source>
</evidence>
<dbReference type="OrthoDB" id="255837at2759"/>
<dbReference type="InterPro" id="IPR010760">
    <property type="entry name" value="DNA-repair_Swi5"/>
</dbReference>
<keyword evidence="3" id="KW-0234">DNA repair</keyword>
<dbReference type="Pfam" id="PF07061">
    <property type="entry name" value="Swi5"/>
    <property type="match status" value="1"/>
</dbReference>
<evidence type="ECO:0000256" key="3">
    <source>
        <dbReference type="ARBA" id="ARBA00023204"/>
    </source>
</evidence>
<dbReference type="Proteomes" id="UP000800040">
    <property type="component" value="Unassembled WGS sequence"/>
</dbReference>
<feature type="compositionally biased region" description="Low complexity" evidence="5">
    <location>
        <begin position="425"/>
        <end position="434"/>
    </location>
</feature>
<feature type="compositionally biased region" description="Basic and acidic residues" evidence="5">
    <location>
        <begin position="57"/>
        <end position="77"/>
    </location>
</feature>
<keyword evidence="2" id="KW-0227">DNA damage</keyword>
<feature type="compositionally biased region" description="Polar residues" evidence="5">
    <location>
        <begin position="43"/>
        <end position="55"/>
    </location>
</feature>
<evidence type="ECO:0000256" key="1">
    <source>
        <dbReference type="ARBA" id="ARBA00008060"/>
    </source>
</evidence>
<feature type="compositionally biased region" description="Polar residues" evidence="5">
    <location>
        <begin position="141"/>
        <end position="154"/>
    </location>
</feature>
<organism evidence="6 7">
    <name type="scientific">Decorospora gaudefroyi</name>
    <dbReference type="NCBI Taxonomy" id="184978"/>
    <lineage>
        <taxon>Eukaryota</taxon>
        <taxon>Fungi</taxon>
        <taxon>Dikarya</taxon>
        <taxon>Ascomycota</taxon>
        <taxon>Pezizomycotina</taxon>
        <taxon>Dothideomycetes</taxon>
        <taxon>Pleosporomycetidae</taxon>
        <taxon>Pleosporales</taxon>
        <taxon>Pleosporineae</taxon>
        <taxon>Pleosporaceae</taxon>
        <taxon>Decorospora</taxon>
    </lineage>
</organism>
<feature type="region of interest" description="Disordered" evidence="5">
    <location>
        <begin position="244"/>
        <end position="291"/>
    </location>
</feature>
<evidence type="ECO:0000313" key="6">
    <source>
        <dbReference type="EMBL" id="KAF1839019.1"/>
    </source>
</evidence>
<feature type="compositionally biased region" description="Polar residues" evidence="5">
    <location>
        <begin position="85"/>
        <end position="102"/>
    </location>
</feature>
<feature type="region of interest" description="Disordered" evidence="5">
    <location>
        <begin position="36"/>
        <end position="195"/>
    </location>
</feature>
<comment type="similarity">
    <text evidence="1">Belongs to the SWI5/SAE3 family.</text>
</comment>
<keyword evidence="4" id="KW-0175">Coiled coil</keyword>
<dbReference type="GO" id="GO:0010772">
    <property type="term" value="P:meiotic DNA recombinase assembly involved in reciprocal meiotic recombination"/>
    <property type="evidence" value="ECO:0007669"/>
    <property type="project" value="TreeGrafter"/>
</dbReference>
<dbReference type="PANTHER" id="PTHR28529">
    <property type="entry name" value="DNA REPAIR PROTEIN SWI5 HOMOLOG"/>
    <property type="match status" value="1"/>
</dbReference>
<dbReference type="AlphaFoldDB" id="A0A6A5KUF5"/>
<dbReference type="GO" id="GO:0000709">
    <property type="term" value="P:meiotic joint molecule formation"/>
    <property type="evidence" value="ECO:0007669"/>
    <property type="project" value="TreeGrafter"/>
</dbReference>
<dbReference type="EMBL" id="ML975247">
    <property type="protein sequence ID" value="KAF1839019.1"/>
    <property type="molecule type" value="Genomic_DNA"/>
</dbReference>
<dbReference type="GO" id="GO:0034974">
    <property type="term" value="C:Swi5-Swi2 complex"/>
    <property type="evidence" value="ECO:0007669"/>
    <property type="project" value="TreeGrafter"/>
</dbReference>
<reference evidence="6" key="1">
    <citation type="submission" date="2020-01" db="EMBL/GenBank/DDBJ databases">
        <authorList>
            <consortium name="DOE Joint Genome Institute"/>
            <person name="Haridas S."/>
            <person name="Albert R."/>
            <person name="Binder M."/>
            <person name="Bloem J."/>
            <person name="Labutti K."/>
            <person name="Salamov A."/>
            <person name="Andreopoulos B."/>
            <person name="Baker S.E."/>
            <person name="Barry K."/>
            <person name="Bills G."/>
            <person name="Bluhm B.H."/>
            <person name="Cannon C."/>
            <person name="Castanera R."/>
            <person name="Culley D.E."/>
            <person name="Daum C."/>
            <person name="Ezra D."/>
            <person name="Gonzalez J.B."/>
            <person name="Henrissat B."/>
            <person name="Kuo A."/>
            <person name="Liang C."/>
            <person name="Lipzen A."/>
            <person name="Lutzoni F."/>
            <person name="Magnuson J."/>
            <person name="Mondo S."/>
            <person name="Nolan M."/>
            <person name="Ohm R."/>
            <person name="Pangilinan J."/>
            <person name="Park H.-J."/>
            <person name="Ramirez L."/>
            <person name="Alfaro M."/>
            <person name="Sun H."/>
            <person name="Tritt A."/>
            <person name="Yoshinaga Y."/>
            <person name="Zwiers L.-H."/>
            <person name="Turgeon B.G."/>
            <person name="Goodwin S.B."/>
            <person name="Spatafora J.W."/>
            <person name="Crous P.W."/>
            <person name="Grigoriev I.V."/>
        </authorList>
    </citation>
    <scope>NUCLEOTIDE SEQUENCE</scope>
    <source>
        <strain evidence="6">P77</strain>
    </source>
</reference>
<feature type="compositionally biased region" description="Basic and acidic residues" evidence="5">
    <location>
        <begin position="114"/>
        <end position="125"/>
    </location>
</feature>
<feature type="compositionally biased region" description="Polar residues" evidence="5">
    <location>
        <begin position="372"/>
        <end position="382"/>
    </location>
</feature>
<evidence type="ECO:0000256" key="5">
    <source>
        <dbReference type="SAM" id="MobiDB-lite"/>
    </source>
</evidence>
<feature type="region of interest" description="Disordered" evidence="5">
    <location>
        <begin position="1"/>
        <end position="22"/>
    </location>
</feature>
<dbReference type="Gene3D" id="1.20.5.170">
    <property type="match status" value="1"/>
</dbReference>
<keyword evidence="7" id="KW-1185">Reference proteome</keyword>
<evidence type="ECO:0000256" key="2">
    <source>
        <dbReference type="ARBA" id="ARBA00022763"/>
    </source>
</evidence>
<feature type="compositionally biased region" description="Basic and acidic residues" evidence="5">
    <location>
        <begin position="385"/>
        <end position="407"/>
    </location>
</feature>
<evidence type="ECO:0000256" key="4">
    <source>
        <dbReference type="SAM" id="Coils"/>
    </source>
</evidence>
<dbReference type="PANTHER" id="PTHR28529:SF2">
    <property type="entry name" value="DNA REPAIR PROTEIN SWI5 HOMOLOG"/>
    <property type="match status" value="1"/>
</dbReference>
<protein>
    <submittedName>
        <fullName evidence="6">Swi5-domain-containing protein</fullName>
    </submittedName>
</protein>
<feature type="region of interest" description="Disordered" evidence="5">
    <location>
        <begin position="363"/>
        <end position="441"/>
    </location>
</feature>
<gene>
    <name evidence="6" type="ORF">BDW02DRAFT_626602</name>
</gene>
<sequence length="546" mass="57741">MAIETGITEIADSEDDPMTSSPIVFSDEAACEKHATAAAVPSQVRQDAHGTSQALTEHADDAALREAEGWDPGRDETSPDVDAPNTDQTDPQLDNANTTQQEGLMVEVQSPKHLPQDKASVRDMPDTQTDEANLDRALATQGGSTSGHLEQQDANHLVNEGLAEPQKPKAADDLPQDTALALPADRQGQQSVSEALPDRGNIIQACEENQAIQNELDQQAERYQQLTAADASNGPSSIIRRELKDSEIDSPVQNSPTNQPPDVVMSDHSPVVHLGDGPWAPDQSMGHEHASGHAFDLSKATLANVSESAVIRETAETPTMPSTPVDGEAGSAAVKVAKPGPPLCTDPEDIDMVVEAPRTGAEVEGPALNVPDASSSIVQSGSLAEESREQHAAVEEASRTKAGEEQSARASSTATERIAQHQHDPTTQASQASAPPTPPMTTQEITLAELKSQKGALLASLGALPAIQVLMEESASFDAGMDEGDGEPTETDIIAAANKIVKEHIKLLHEYNELKDVGQGLMGLLADQRGVRIVEVQEEFGIDAND</sequence>
<accession>A0A6A5KUF5</accession>